<evidence type="ECO:0000313" key="16">
    <source>
        <dbReference type="Proteomes" id="UP000319557"/>
    </source>
</evidence>
<dbReference type="OrthoDB" id="9772484at2"/>
<comment type="cofactor">
    <cofactor evidence="1">
        <name>(6R)-5,10-methylene-5,6,7,8-tetrahydrofolate</name>
        <dbReference type="ChEBI" id="CHEBI:15636"/>
    </cofactor>
</comment>
<dbReference type="PANTHER" id="PTHR10211:SF0">
    <property type="entry name" value="DEOXYRIBODIPYRIMIDINE PHOTO-LYASE"/>
    <property type="match status" value="1"/>
</dbReference>
<dbReference type="EMBL" id="CP036261">
    <property type="protein sequence ID" value="QDS86823.1"/>
    <property type="molecule type" value="Genomic_DNA"/>
</dbReference>
<evidence type="ECO:0000256" key="3">
    <source>
        <dbReference type="ARBA" id="ARBA00006409"/>
    </source>
</evidence>
<dbReference type="InterPro" id="IPR036134">
    <property type="entry name" value="Crypto/Photolyase_FAD-like_sf"/>
</dbReference>
<comment type="catalytic activity">
    <reaction evidence="13">
        <text>cyclobutadipyrimidine (in DNA) = 2 pyrimidine residues (in DNA).</text>
        <dbReference type="EC" id="4.1.99.3"/>
    </reaction>
</comment>
<evidence type="ECO:0000256" key="10">
    <source>
        <dbReference type="ARBA" id="ARBA00023204"/>
    </source>
</evidence>
<dbReference type="KEGG" id="ruv:EC9_09980"/>
<evidence type="ECO:0000256" key="5">
    <source>
        <dbReference type="ARBA" id="ARBA00014046"/>
    </source>
</evidence>
<accession>A0A517LW21</accession>
<dbReference type="SUPFAM" id="SSF48173">
    <property type="entry name" value="Cryptochrome/photolyase FAD-binding domain"/>
    <property type="match status" value="1"/>
</dbReference>
<dbReference type="InterPro" id="IPR014729">
    <property type="entry name" value="Rossmann-like_a/b/a_fold"/>
</dbReference>
<keyword evidence="7" id="KW-0227">DNA damage</keyword>
<evidence type="ECO:0000256" key="13">
    <source>
        <dbReference type="ARBA" id="ARBA00033999"/>
    </source>
</evidence>
<evidence type="ECO:0000256" key="8">
    <source>
        <dbReference type="ARBA" id="ARBA00022827"/>
    </source>
</evidence>
<keyword evidence="9" id="KW-0238">DNA-binding</keyword>
<evidence type="ECO:0000256" key="1">
    <source>
        <dbReference type="ARBA" id="ARBA00001932"/>
    </source>
</evidence>
<evidence type="ECO:0000256" key="12">
    <source>
        <dbReference type="ARBA" id="ARBA00031671"/>
    </source>
</evidence>
<keyword evidence="6" id="KW-0285">Flavoprotein</keyword>
<dbReference type="FunFam" id="1.10.579.10:FF:000002">
    <property type="entry name" value="Deoxyribodipyrimidine photolyase"/>
    <property type="match status" value="1"/>
</dbReference>
<feature type="domain" description="Photolyase/cryptochrome alpha/beta" evidence="14">
    <location>
        <begin position="22"/>
        <end position="154"/>
    </location>
</feature>
<gene>
    <name evidence="15" type="primary">phr</name>
    <name evidence="15" type="ORF">EC9_09980</name>
</gene>
<evidence type="ECO:0000256" key="6">
    <source>
        <dbReference type="ARBA" id="ARBA00022630"/>
    </source>
</evidence>
<dbReference type="InterPro" id="IPR006050">
    <property type="entry name" value="DNA_photolyase_N"/>
</dbReference>
<evidence type="ECO:0000256" key="7">
    <source>
        <dbReference type="ARBA" id="ARBA00022763"/>
    </source>
</evidence>
<dbReference type="InterPro" id="IPR052219">
    <property type="entry name" value="Photolyase_Class-2"/>
</dbReference>
<dbReference type="RefSeq" id="WP_145342786.1">
    <property type="nucleotide sequence ID" value="NZ_CP036261.1"/>
</dbReference>
<keyword evidence="10" id="KW-0234">DNA repair</keyword>
<keyword evidence="8" id="KW-0274">FAD</keyword>
<dbReference type="Gene3D" id="3.40.50.620">
    <property type="entry name" value="HUPs"/>
    <property type="match status" value="1"/>
</dbReference>
<dbReference type="EC" id="4.1.99.3" evidence="4"/>
<dbReference type="Gene3D" id="1.10.579.10">
    <property type="entry name" value="DNA Cyclobutane Dipyrimidine Photolyase, subunit A, domain 3"/>
    <property type="match status" value="1"/>
</dbReference>
<evidence type="ECO:0000259" key="14">
    <source>
        <dbReference type="PROSITE" id="PS51645"/>
    </source>
</evidence>
<protein>
    <recommendedName>
        <fullName evidence="5">Deoxyribodipyrimidine photo-lyase</fullName>
        <ecNumber evidence="4">4.1.99.3</ecNumber>
    </recommendedName>
    <alternativeName>
        <fullName evidence="12">DNA photolyase</fullName>
    </alternativeName>
</protein>
<evidence type="ECO:0000256" key="2">
    <source>
        <dbReference type="ARBA" id="ARBA00001974"/>
    </source>
</evidence>
<dbReference type="SUPFAM" id="SSF52425">
    <property type="entry name" value="Cryptochrome/photolyase, N-terminal domain"/>
    <property type="match status" value="1"/>
</dbReference>
<dbReference type="PANTHER" id="PTHR10211">
    <property type="entry name" value="DEOXYRIBODIPYRIMIDINE PHOTOLYASE"/>
    <property type="match status" value="1"/>
</dbReference>
<dbReference type="AlphaFoldDB" id="A0A517LW21"/>
<evidence type="ECO:0000313" key="15">
    <source>
        <dbReference type="EMBL" id="QDS86823.1"/>
    </source>
</evidence>
<dbReference type="Gene3D" id="1.25.40.80">
    <property type="match status" value="1"/>
</dbReference>
<evidence type="ECO:0000256" key="4">
    <source>
        <dbReference type="ARBA" id="ARBA00013149"/>
    </source>
</evidence>
<dbReference type="Proteomes" id="UP000319557">
    <property type="component" value="Chromosome"/>
</dbReference>
<dbReference type="GO" id="GO:0003904">
    <property type="term" value="F:deoxyribodipyrimidine photo-lyase activity"/>
    <property type="evidence" value="ECO:0007669"/>
    <property type="project" value="UniProtKB-EC"/>
</dbReference>
<name>A0A517LW21_9BACT</name>
<keyword evidence="11 15" id="KW-0456">Lyase</keyword>
<keyword evidence="16" id="KW-1185">Reference proteome</keyword>
<dbReference type="InterPro" id="IPR036155">
    <property type="entry name" value="Crypto/Photolyase_N_sf"/>
</dbReference>
<sequence length="493" mass="56390">MTRIPELRIRDLSAKSVRPDGQFVLYWMIANRRTRYNFSLQYAASLAQELGRPLIVLEALRCDYPWASDRLHRFVLQGMADNRAALADSNLRYYAYVEPSVGDGRGLIQQFARDACAIVTDDFPCFFIPAMLRLVARQVKVAMQAVDSNGLLPIRATEKVFARAHDFRRFLQKNLKPHLSEMPKLAPLQGFRLSPPPPIPDAILERWPEATDALLEASPEQLSALPIDHDVGLAAFDGGSDAAAATLDSFISQRLPRYGEGRNQPESDASSGLSPYLHFGQISTHDVFAAIVEREQWSPDRLAAKASGSREGWWGMSEEAESFLDELITWREVGFNFCVHRRDYDRYESLPDWAQQTLGEHADDERQFTYSLEDFEAAKTHDDLWNAAQRQLVREGRMHNYLRMLWGKKILEWTPTPQAALQVMLELNNKYAVDGRDPNSYSGIFWVLGRYDRAWQERDVFGKIRFMSSENTARKLKVKKYLQRYAADASTAR</sequence>
<proteinExistence type="inferred from homology"/>
<evidence type="ECO:0000256" key="9">
    <source>
        <dbReference type="ARBA" id="ARBA00023125"/>
    </source>
</evidence>
<dbReference type="GO" id="GO:0000719">
    <property type="term" value="P:photoreactive repair"/>
    <property type="evidence" value="ECO:0007669"/>
    <property type="project" value="TreeGrafter"/>
</dbReference>
<comment type="similarity">
    <text evidence="3">Belongs to the DNA photolyase class-2 family.</text>
</comment>
<reference evidence="15 16" key="1">
    <citation type="submission" date="2019-02" db="EMBL/GenBank/DDBJ databases">
        <title>Deep-cultivation of Planctomycetes and their phenomic and genomic characterization uncovers novel biology.</title>
        <authorList>
            <person name="Wiegand S."/>
            <person name="Jogler M."/>
            <person name="Boedeker C."/>
            <person name="Pinto D."/>
            <person name="Vollmers J."/>
            <person name="Rivas-Marin E."/>
            <person name="Kohn T."/>
            <person name="Peeters S.H."/>
            <person name="Heuer A."/>
            <person name="Rast P."/>
            <person name="Oberbeckmann S."/>
            <person name="Bunk B."/>
            <person name="Jeske O."/>
            <person name="Meyerdierks A."/>
            <person name="Storesund J.E."/>
            <person name="Kallscheuer N."/>
            <person name="Luecker S."/>
            <person name="Lage O.M."/>
            <person name="Pohl T."/>
            <person name="Merkel B.J."/>
            <person name="Hornburger P."/>
            <person name="Mueller R.-W."/>
            <person name="Bruemmer F."/>
            <person name="Labrenz M."/>
            <person name="Spormann A.M."/>
            <person name="Op den Camp H."/>
            <person name="Overmann J."/>
            <person name="Amann R."/>
            <person name="Jetten M.S.M."/>
            <person name="Mascher T."/>
            <person name="Medema M.H."/>
            <person name="Devos D.P."/>
            <person name="Kaster A.-K."/>
            <person name="Ovreas L."/>
            <person name="Rohde M."/>
            <person name="Galperin M.Y."/>
            <person name="Jogler C."/>
        </authorList>
    </citation>
    <scope>NUCLEOTIDE SEQUENCE [LARGE SCALE GENOMIC DNA]</scope>
    <source>
        <strain evidence="15 16">EC9</strain>
    </source>
</reference>
<organism evidence="15 16">
    <name type="scientific">Rosistilla ulvae</name>
    <dbReference type="NCBI Taxonomy" id="1930277"/>
    <lineage>
        <taxon>Bacteria</taxon>
        <taxon>Pseudomonadati</taxon>
        <taxon>Planctomycetota</taxon>
        <taxon>Planctomycetia</taxon>
        <taxon>Pirellulales</taxon>
        <taxon>Pirellulaceae</taxon>
        <taxon>Rosistilla</taxon>
    </lineage>
</organism>
<dbReference type="GO" id="GO:0003677">
    <property type="term" value="F:DNA binding"/>
    <property type="evidence" value="ECO:0007669"/>
    <property type="project" value="UniProtKB-KW"/>
</dbReference>
<dbReference type="PROSITE" id="PS51645">
    <property type="entry name" value="PHR_CRY_ALPHA_BETA"/>
    <property type="match status" value="1"/>
</dbReference>
<evidence type="ECO:0000256" key="11">
    <source>
        <dbReference type="ARBA" id="ARBA00023239"/>
    </source>
</evidence>
<comment type="cofactor">
    <cofactor evidence="2">
        <name>FAD</name>
        <dbReference type="ChEBI" id="CHEBI:57692"/>
    </cofactor>
</comment>